<dbReference type="Gene3D" id="3.40.50.150">
    <property type="entry name" value="Vaccinia Virus protein VP39"/>
    <property type="match status" value="1"/>
</dbReference>
<evidence type="ECO:0000259" key="1">
    <source>
        <dbReference type="Pfam" id="PF03848"/>
    </source>
</evidence>
<dbReference type="AlphaFoldDB" id="A0A1B8GYT2"/>
<protein>
    <submittedName>
        <fullName evidence="3">Tellurite resistance methyltransferase TehB</fullName>
    </submittedName>
</protein>
<dbReference type="InterPro" id="IPR004537">
    <property type="entry name" value="Tellurite-R_MeTrfase_TehB"/>
</dbReference>
<dbReference type="InterPro" id="IPR014710">
    <property type="entry name" value="RmlC-like_jellyroll"/>
</dbReference>
<dbReference type="Pfam" id="PF03848">
    <property type="entry name" value="TehB"/>
    <property type="match status" value="1"/>
</dbReference>
<feature type="domain" description="Tellurite resistance methyltransferase TehB-like" evidence="1">
    <location>
        <begin position="89"/>
        <end position="282"/>
    </location>
</feature>
<dbReference type="SUPFAM" id="SSF53335">
    <property type="entry name" value="S-adenosyl-L-methionine-dependent methyltransferases"/>
    <property type="match status" value="1"/>
</dbReference>
<name>A0A1B8GYT2_9GAMM</name>
<proteinExistence type="predicted"/>
<dbReference type="GO" id="GO:0005737">
    <property type="term" value="C:cytoplasm"/>
    <property type="evidence" value="ECO:0007669"/>
    <property type="project" value="InterPro"/>
</dbReference>
<sequence>MENLVCYKTLPVWQKNTIPMAFMERHNTAEGTWAQLSVLAGEMDFVVFGENGEETRYHFDTEHQPPRLDPQVWHRIESVSDDISCQLAFHCKQEDEFYKIHGLTRPHSEVRELVTMTKPGKTLDLGSGRGRNSFFLAQLGYDVTATDINPQHIQAIEDVKAVSGISNIRTAVYDINQHALQDDYDIIISTVVLMFLKRENIAAIIADMQAHTLPGGYNLIVCPVETDNMPYDELPFDCFLKPGELSAAYADWEILKYNENPGHLHRTDAAGNRICLNFATLIARKKA</sequence>
<dbReference type="NCBIfam" id="NF008992">
    <property type="entry name" value="PRK12335.1"/>
    <property type="match status" value="1"/>
</dbReference>
<dbReference type="SUPFAM" id="SSF51197">
    <property type="entry name" value="Clavaminate synthase-like"/>
    <property type="match status" value="1"/>
</dbReference>
<dbReference type="Proteomes" id="UP000092247">
    <property type="component" value="Unassembled WGS sequence"/>
</dbReference>
<dbReference type="GO" id="GO:0046690">
    <property type="term" value="P:response to tellurium ion"/>
    <property type="evidence" value="ECO:0007669"/>
    <property type="project" value="InterPro"/>
</dbReference>
<comment type="caution">
    <text evidence="3">The sequence shown here is derived from an EMBL/GenBank/DDBJ whole genome shotgun (WGS) entry which is preliminary data.</text>
</comment>
<gene>
    <name evidence="3" type="ORF">AYY17_13205</name>
</gene>
<organism evidence="3 4">
    <name type="scientific">Morganella psychrotolerans</name>
    <dbReference type="NCBI Taxonomy" id="368603"/>
    <lineage>
        <taxon>Bacteria</taxon>
        <taxon>Pseudomonadati</taxon>
        <taxon>Pseudomonadota</taxon>
        <taxon>Gammaproteobacteria</taxon>
        <taxon>Enterobacterales</taxon>
        <taxon>Morganellaceae</taxon>
        <taxon>Morganella</taxon>
    </lineage>
</organism>
<dbReference type="STRING" id="368603.AYY16_17375"/>
<dbReference type="Gene3D" id="2.60.120.10">
    <property type="entry name" value="Jelly Rolls"/>
    <property type="match status" value="1"/>
</dbReference>
<evidence type="ECO:0000259" key="2">
    <source>
        <dbReference type="Pfam" id="PF09313"/>
    </source>
</evidence>
<dbReference type="Pfam" id="PF09313">
    <property type="entry name" value="TehB-like"/>
    <property type="match status" value="1"/>
</dbReference>
<dbReference type="EMBL" id="LZEX01000046">
    <property type="protein sequence ID" value="OBU01977.1"/>
    <property type="molecule type" value="Genomic_DNA"/>
</dbReference>
<accession>A0A1B8GYT2</accession>
<dbReference type="PIRSF" id="PIRSF005215">
    <property type="entry name" value="TehB"/>
    <property type="match status" value="1"/>
</dbReference>
<evidence type="ECO:0000313" key="4">
    <source>
        <dbReference type="Proteomes" id="UP000092247"/>
    </source>
</evidence>
<keyword evidence="3" id="KW-0489">Methyltransferase</keyword>
<dbReference type="InterPro" id="IPR029063">
    <property type="entry name" value="SAM-dependent_MTases_sf"/>
</dbReference>
<dbReference type="NCBIfam" id="TIGR00477">
    <property type="entry name" value="tehB"/>
    <property type="match status" value="1"/>
</dbReference>
<dbReference type="InterPro" id="IPR015392">
    <property type="entry name" value="TehB/YeaR-like_dom"/>
</dbReference>
<dbReference type="InterPro" id="IPR015985">
    <property type="entry name" value="TehB-like_dom"/>
</dbReference>
<evidence type="ECO:0000313" key="3">
    <source>
        <dbReference type="EMBL" id="OBU01977.1"/>
    </source>
</evidence>
<keyword evidence="3" id="KW-0808">Transferase</keyword>
<dbReference type="GO" id="GO:0032259">
    <property type="term" value="P:methylation"/>
    <property type="evidence" value="ECO:0007669"/>
    <property type="project" value="UniProtKB-KW"/>
</dbReference>
<feature type="domain" description="TehB/YeaR-like" evidence="2">
    <location>
        <begin position="8"/>
        <end position="87"/>
    </location>
</feature>
<dbReference type="NCBIfam" id="NF008405">
    <property type="entry name" value="PRK11207.1"/>
    <property type="match status" value="1"/>
</dbReference>
<dbReference type="RefSeq" id="WP_067426790.1">
    <property type="nucleotide sequence ID" value="NZ_LZEX01000046.1"/>
</dbReference>
<reference evidence="3 4" key="1">
    <citation type="submission" date="2016-06" db="EMBL/GenBank/DDBJ databases">
        <authorList>
            <person name="Kjaerup R.B."/>
            <person name="Dalgaard T.S."/>
            <person name="Juul-Madsen H.R."/>
        </authorList>
    </citation>
    <scope>NUCLEOTIDE SEQUENCE [LARGE SCALE GENOMIC DNA]</scope>
    <source>
        <strain evidence="3 4">GCSL-Mp3</strain>
    </source>
</reference>
<dbReference type="CDD" id="cd02440">
    <property type="entry name" value="AdoMet_MTases"/>
    <property type="match status" value="1"/>
</dbReference>
<dbReference type="GO" id="GO:0008757">
    <property type="term" value="F:S-adenosylmethionine-dependent methyltransferase activity"/>
    <property type="evidence" value="ECO:0007669"/>
    <property type="project" value="InterPro"/>
</dbReference>
<dbReference type="InterPro" id="IPR014431">
    <property type="entry name" value="Tellurite-R_TehB-2"/>
</dbReference>